<keyword evidence="3" id="KW-1185">Reference proteome</keyword>
<comment type="caution">
    <text evidence="2">The sequence shown here is derived from an EMBL/GenBank/DDBJ whole genome shotgun (WGS) entry which is preliminary data.</text>
</comment>
<dbReference type="InterPro" id="IPR026877">
    <property type="entry name" value="DXPR_C"/>
</dbReference>
<dbReference type="Pfam" id="PF13288">
    <property type="entry name" value="DXPR_C"/>
    <property type="match status" value="1"/>
</dbReference>
<proteinExistence type="predicted"/>
<dbReference type="Gene3D" id="1.10.1740.10">
    <property type="match status" value="1"/>
</dbReference>
<dbReference type="EMBL" id="BAAAXF010000004">
    <property type="protein sequence ID" value="GAA3493039.1"/>
    <property type="molecule type" value="Genomic_DNA"/>
</dbReference>
<organism evidence="2 3">
    <name type="scientific">Streptomyces prasinosporus</name>
    <dbReference type="NCBI Taxonomy" id="68256"/>
    <lineage>
        <taxon>Bacteria</taxon>
        <taxon>Bacillati</taxon>
        <taxon>Actinomycetota</taxon>
        <taxon>Actinomycetes</taxon>
        <taxon>Kitasatosporales</taxon>
        <taxon>Streptomycetaceae</taxon>
        <taxon>Streptomyces</taxon>
        <taxon>Streptomyces albogriseolus group</taxon>
    </lineage>
</organism>
<protein>
    <recommendedName>
        <fullName evidence="1">DXP reductoisomerase C-terminal domain-containing protein</fullName>
    </recommendedName>
</protein>
<evidence type="ECO:0000313" key="2">
    <source>
        <dbReference type="EMBL" id="GAA3493039.1"/>
    </source>
</evidence>
<dbReference type="SUPFAM" id="SSF69055">
    <property type="entry name" value="1-deoxy-D-xylulose-5-phosphate reductoisomerase, C-terminal domain"/>
    <property type="match status" value="1"/>
</dbReference>
<accession>A0ABP6TEK5</accession>
<evidence type="ECO:0000313" key="3">
    <source>
        <dbReference type="Proteomes" id="UP001501455"/>
    </source>
</evidence>
<dbReference type="Proteomes" id="UP001501455">
    <property type="component" value="Unassembled WGS sequence"/>
</dbReference>
<feature type="domain" description="DXP reductoisomerase C-terminal" evidence="1">
    <location>
        <begin position="1"/>
        <end position="57"/>
    </location>
</feature>
<gene>
    <name evidence="2" type="ORF">GCM10019016_001380</name>
</gene>
<reference evidence="3" key="1">
    <citation type="journal article" date="2019" name="Int. J. Syst. Evol. Microbiol.">
        <title>The Global Catalogue of Microorganisms (GCM) 10K type strain sequencing project: providing services to taxonomists for standard genome sequencing and annotation.</title>
        <authorList>
            <consortium name="The Broad Institute Genomics Platform"/>
            <consortium name="The Broad Institute Genome Sequencing Center for Infectious Disease"/>
            <person name="Wu L."/>
            <person name="Ma J."/>
        </authorList>
    </citation>
    <scope>NUCLEOTIDE SEQUENCE [LARGE SCALE GENOMIC DNA]</scope>
    <source>
        <strain evidence="3">JCM 4816</strain>
    </source>
</reference>
<evidence type="ECO:0000259" key="1">
    <source>
        <dbReference type="Pfam" id="PF13288"/>
    </source>
</evidence>
<name>A0ABP6TEK5_9ACTN</name>
<sequence>MFNAANEECVEAFRAGALPYLGIMETVTRVVEEHDTPGTGTSLTVSDVLEAEAWARARARELTVRTASAEARA</sequence>
<dbReference type="InterPro" id="IPR036169">
    <property type="entry name" value="DXPR_C_sf"/>
</dbReference>